<evidence type="ECO:0000256" key="5">
    <source>
        <dbReference type="ARBA" id="ARBA00022525"/>
    </source>
</evidence>
<evidence type="ECO:0000256" key="2">
    <source>
        <dbReference type="ARBA" id="ARBA00004613"/>
    </source>
</evidence>
<evidence type="ECO:0000256" key="1">
    <source>
        <dbReference type="ARBA" id="ARBA00004365"/>
    </source>
</evidence>
<dbReference type="GO" id="GO:0005576">
    <property type="term" value="C:extracellular region"/>
    <property type="evidence" value="ECO:0007669"/>
    <property type="project" value="UniProtKB-SubCell"/>
</dbReference>
<feature type="domain" description="Flagellar hook-associated protein 1 D3" evidence="9">
    <location>
        <begin position="463"/>
        <end position="572"/>
    </location>
</feature>
<keyword evidence="6" id="KW-0975">Bacterial flagellum</keyword>
<dbReference type="SUPFAM" id="SSF64518">
    <property type="entry name" value="Phase 1 flagellin"/>
    <property type="match status" value="2"/>
</dbReference>
<dbReference type="PANTHER" id="PTHR30033:SF1">
    <property type="entry name" value="FLAGELLAR HOOK-ASSOCIATED PROTEIN 1"/>
    <property type="match status" value="1"/>
</dbReference>
<evidence type="ECO:0000256" key="4">
    <source>
        <dbReference type="ARBA" id="ARBA00016244"/>
    </source>
</evidence>
<dbReference type="NCBIfam" id="TIGR02492">
    <property type="entry name" value="flgK_ends"/>
    <property type="match status" value="1"/>
</dbReference>
<dbReference type="GO" id="GO:0044780">
    <property type="term" value="P:bacterial-type flagellum assembly"/>
    <property type="evidence" value="ECO:0007669"/>
    <property type="project" value="InterPro"/>
</dbReference>
<keyword evidence="11" id="KW-0282">Flagellum</keyword>
<dbReference type="EMBL" id="JADJMH010000001">
    <property type="protein sequence ID" value="MBK7673911.1"/>
    <property type="molecule type" value="Genomic_DNA"/>
</dbReference>
<comment type="similarity">
    <text evidence="3">Belongs to the flagella basal body rod proteins family.</text>
</comment>
<dbReference type="Pfam" id="PF21159">
    <property type="entry name" value="FlgK_2nd"/>
    <property type="match status" value="1"/>
</dbReference>
<dbReference type="GO" id="GO:0005198">
    <property type="term" value="F:structural molecule activity"/>
    <property type="evidence" value="ECO:0007669"/>
    <property type="project" value="InterPro"/>
</dbReference>
<keyword evidence="11" id="KW-0966">Cell projection</keyword>
<dbReference type="InterPro" id="IPR049474">
    <property type="entry name" value="FlgK_D3"/>
</dbReference>
<feature type="domain" description="Flagellar hook-associated protein FlgK helical" evidence="10">
    <location>
        <begin position="94"/>
        <end position="320"/>
    </location>
</feature>
<evidence type="ECO:0000259" key="9">
    <source>
        <dbReference type="Pfam" id="PF21159"/>
    </source>
</evidence>
<gene>
    <name evidence="11" type="primary">flgK</name>
    <name evidence="11" type="ORF">IPJ27_03610</name>
</gene>
<keyword evidence="11" id="KW-0969">Cilium</keyword>
<dbReference type="Pfam" id="PF06429">
    <property type="entry name" value="Flg_bbr_C"/>
    <property type="match status" value="1"/>
</dbReference>
<feature type="domain" description="Flagellar basal body rod protein N-terminal" evidence="7">
    <location>
        <begin position="8"/>
        <end position="36"/>
    </location>
</feature>
<dbReference type="PRINTS" id="PR01005">
    <property type="entry name" value="FLGHOOKAP1"/>
</dbReference>
<protein>
    <recommendedName>
        <fullName evidence="4">Flagellar hook-associated protein 1</fullName>
    </recommendedName>
</protein>
<dbReference type="InterPro" id="IPR053927">
    <property type="entry name" value="FlgK_helical"/>
</dbReference>
<dbReference type="GO" id="GO:0009424">
    <property type="term" value="C:bacterial-type flagellum hook"/>
    <property type="evidence" value="ECO:0007669"/>
    <property type="project" value="InterPro"/>
</dbReference>
<comment type="caution">
    <text evidence="11">The sequence shown here is derived from an EMBL/GenBank/DDBJ whole genome shotgun (WGS) entry which is preliminary data.</text>
</comment>
<evidence type="ECO:0000259" key="10">
    <source>
        <dbReference type="Pfam" id="PF22638"/>
    </source>
</evidence>
<evidence type="ECO:0000259" key="7">
    <source>
        <dbReference type="Pfam" id="PF00460"/>
    </source>
</evidence>
<dbReference type="InterPro" id="IPR010930">
    <property type="entry name" value="Flg_bb/hook_C_dom"/>
</dbReference>
<evidence type="ECO:0000256" key="6">
    <source>
        <dbReference type="ARBA" id="ARBA00023143"/>
    </source>
</evidence>
<dbReference type="Pfam" id="PF22638">
    <property type="entry name" value="FlgK_D1"/>
    <property type="match status" value="1"/>
</dbReference>
<comment type="subcellular location">
    <subcellularLocation>
        <location evidence="1">Bacterial flagellum</location>
    </subcellularLocation>
    <subcellularLocation>
        <location evidence="2">Secreted</location>
    </subcellularLocation>
</comment>
<dbReference type="InterPro" id="IPR001444">
    <property type="entry name" value="Flag_bb_rod_N"/>
</dbReference>
<proteinExistence type="inferred from homology"/>
<organism evidence="11 12">
    <name type="scientific">Candidatus Accumulibacter proximus</name>
    <dbReference type="NCBI Taxonomy" id="2954385"/>
    <lineage>
        <taxon>Bacteria</taxon>
        <taxon>Pseudomonadati</taxon>
        <taxon>Pseudomonadota</taxon>
        <taxon>Betaproteobacteria</taxon>
        <taxon>Candidatus Accumulibacter</taxon>
    </lineage>
</organism>
<dbReference type="Pfam" id="PF00460">
    <property type="entry name" value="Flg_bb_rod"/>
    <property type="match status" value="1"/>
</dbReference>
<evidence type="ECO:0000259" key="8">
    <source>
        <dbReference type="Pfam" id="PF06429"/>
    </source>
</evidence>
<reference evidence="11 12" key="1">
    <citation type="submission" date="2020-10" db="EMBL/GenBank/DDBJ databases">
        <title>Connecting structure to function with the recovery of over 1000 high-quality activated sludge metagenome-assembled genomes encoding full-length rRNA genes using long-read sequencing.</title>
        <authorList>
            <person name="Singleton C.M."/>
            <person name="Petriglieri F."/>
            <person name="Kristensen J.M."/>
            <person name="Kirkegaard R.H."/>
            <person name="Michaelsen T.Y."/>
            <person name="Andersen M.H."/>
            <person name="Karst S.M."/>
            <person name="Dueholm M.S."/>
            <person name="Nielsen P.H."/>
            <person name="Albertsen M."/>
        </authorList>
    </citation>
    <scope>NUCLEOTIDE SEQUENCE [LARGE SCALE GENOMIC DNA]</scope>
    <source>
        <strain evidence="11">EsbW_18-Q3-R4-48_BATAC.285</strain>
    </source>
</reference>
<evidence type="ECO:0000256" key="3">
    <source>
        <dbReference type="ARBA" id="ARBA00009677"/>
    </source>
</evidence>
<name>A0A935UEG5_9PROT</name>
<feature type="domain" description="Flagellar basal-body/hook protein C-terminal" evidence="8">
    <location>
        <begin position="643"/>
        <end position="682"/>
    </location>
</feature>
<dbReference type="InterPro" id="IPR002371">
    <property type="entry name" value="FlgK"/>
</dbReference>
<evidence type="ECO:0000313" key="12">
    <source>
        <dbReference type="Proteomes" id="UP000697998"/>
    </source>
</evidence>
<evidence type="ECO:0000313" key="11">
    <source>
        <dbReference type="EMBL" id="MBK7673911.1"/>
    </source>
</evidence>
<dbReference type="Proteomes" id="UP000697998">
    <property type="component" value="Unassembled WGS sequence"/>
</dbReference>
<dbReference type="PANTHER" id="PTHR30033">
    <property type="entry name" value="FLAGELLAR HOOK-ASSOCIATED PROTEIN 1"/>
    <property type="match status" value="1"/>
</dbReference>
<sequence length="685" mass="70134">MGTGIIGTGVSGLYAAQLGLQTTEHNIANANTPGYTRQRTIQTSTSGLLTGAGFLGQGTQVATIERVYSRFLTEQVVGSQSSASELDSYYAQVRQIDNLLADPKAGLSPALQDFFDGVAQLAANPADLPSRQAMISTAQALSARYRALGDQLAQMNDGINGEIRASVADINSYAEQIASLNEQIGLAQAASGQPANDLLDSRDQLILELNKVIRAKTTSNSDGSVNVFIGSGQQLVVGSQAVGLATISSPADPSRLVVALKSVAGTQEMPEKLLNGGALGGLLAFRSESLDRASRDLGRNAASLALTFNAQSALGQDLFGRSLLSPAGFTPELFSVPAPAVIANANNPAGSPPVSATFVTPPFSGNFYTDLGKSDYRLTSDGNNATLTRLSDDKQWSGANLAAVNSALSADPQGFTLAPADPADPAPPAGASYLIQPTRDASRNLSVNRVLAADPGLIPAAGPIRTAAAANNTGAATISAASVGQGYTAAVQTLSAQPPTPISIEYQAGNLLGFPAGVGVSIDGHAPQPIAAPTDTVAYTSGATITIVGSAPPSGVSFSIAGLPNNGDKFSIDLNPAAVADGRNALALGQLQIQDTMSGKTASFQEAYAQLVSETGSKTRQLQVTSDAQQAILAQAQSSRESLSGVNLDEEAANLIRYQQAYQAAAKAMQIGASLFDTILQIAAG</sequence>
<accession>A0A935UEG5</accession>
<keyword evidence="5" id="KW-0964">Secreted</keyword>
<dbReference type="AlphaFoldDB" id="A0A935UEG5"/>